<evidence type="ECO:0000256" key="1">
    <source>
        <dbReference type="SAM" id="MobiDB-lite"/>
    </source>
</evidence>
<organism evidence="2 3">
    <name type="scientific">Streptomyces roseolus</name>
    <dbReference type="NCBI Taxonomy" id="67358"/>
    <lineage>
        <taxon>Bacteria</taxon>
        <taxon>Bacillati</taxon>
        <taxon>Actinomycetota</taxon>
        <taxon>Actinomycetes</taxon>
        <taxon>Kitasatosporales</taxon>
        <taxon>Streptomycetaceae</taxon>
        <taxon>Streptomyces</taxon>
    </lineage>
</organism>
<dbReference type="Proteomes" id="UP001278571">
    <property type="component" value="Unassembled WGS sequence"/>
</dbReference>
<comment type="caution">
    <text evidence="2">The sequence shown here is derived from an EMBL/GenBank/DDBJ whole genome shotgun (WGS) entry which is preliminary data.</text>
</comment>
<name>A0ABU4K8J2_9ACTN</name>
<dbReference type="EMBL" id="JAWJZF010000377">
    <property type="protein sequence ID" value="MDX2294074.1"/>
    <property type="molecule type" value="Genomic_DNA"/>
</dbReference>
<accession>A0ABU4K8J2</accession>
<evidence type="ECO:0000313" key="2">
    <source>
        <dbReference type="EMBL" id="MDX2294074.1"/>
    </source>
</evidence>
<evidence type="ECO:0000313" key="3">
    <source>
        <dbReference type="Proteomes" id="UP001278571"/>
    </source>
</evidence>
<keyword evidence="3" id="KW-1185">Reference proteome</keyword>
<proteinExistence type="predicted"/>
<gene>
    <name evidence="2" type="ORF">R2363_18080</name>
</gene>
<feature type="region of interest" description="Disordered" evidence="1">
    <location>
        <begin position="33"/>
        <end position="89"/>
    </location>
</feature>
<reference evidence="2 3" key="1">
    <citation type="submission" date="2023-10" db="EMBL/GenBank/DDBJ databases">
        <authorList>
            <person name="Wang X.X."/>
        </authorList>
    </citation>
    <scope>NUCLEOTIDE SEQUENCE [LARGE SCALE GENOMIC DNA]</scope>
    <source>
        <strain evidence="2 3">NBRC 12816</strain>
    </source>
</reference>
<evidence type="ECO:0008006" key="4">
    <source>
        <dbReference type="Google" id="ProtNLM"/>
    </source>
</evidence>
<protein>
    <recommendedName>
        <fullName evidence="4">Secreted protein</fullName>
    </recommendedName>
</protein>
<feature type="compositionally biased region" description="Basic residues" evidence="1">
    <location>
        <begin position="65"/>
        <end position="89"/>
    </location>
</feature>
<feature type="compositionally biased region" description="Basic residues" evidence="1">
    <location>
        <begin position="36"/>
        <end position="52"/>
    </location>
</feature>
<dbReference type="RefSeq" id="WP_319010396.1">
    <property type="nucleotide sequence ID" value="NZ_JAWJZF010000377.1"/>
</dbReference>
<sequence>MPLRSAWPHRVPALGVTVRLALTVTFVLARAEPRRAHVAGRHHLPPLRRRPTRSSPPPRTDWRPAGRRRRLRLGRPRTRRCAARWSRRP</sequence>